<evidence type="ECO:0000259" key="9">
    <source>
        <dbReference type="PROSITE" id="PS50109"/>
    </source>
</evidence>
<dbReference type="PROSITE" id="PS50113">
    <property type="entry name" value="PAC"/>
    <property type="match status" value="2"/>
</dbReference>
<comment type="caution">
    <text evidence="12">The sequence shown here is derived from an EMBL/GenBank/DDBJ whole genome shotgun (WGS) entry which is preliminary data.</text>
</comment>
<dbReference type="InterPro" id="IPR004358">
    <property type="entry name" value="Sig_transdc_His_kin-like_C"/>
</dbReference>
<protein>
    <recommendedName>
        <fullName evidence="2">histidine kinase</fullName>
        <ecNumber evidence="2">2.7.13.3</ecNumber>
    </recommendedName>
</protein>
<feature type="domain" description="Histidine kinase" evidence="9">
    <location>
        <begin position="518"/>
        <end position="723"/>
    </location>
</feature>
<dbReference type="InterPro" id="IPR000700">
    <property type="entry name" value="PAS-assoc_C"/>
</dbReference>
<keyword evidence="7" id="KW-0067">ATP-binding</keyword>
<evidence type="ECO:0000313" key="12">
    <source>
        <dbReference type="EMBL" id="PZD97665.1"/>
    </source>
</evidence>
<proteinExistence type="predicted"/>
<feature type="domain" description="PAS" evidence="10">
    <location>
        <begin position="246"/>
        <end position="291"/>
    </location>
</feature>
<dbReference type="InterPro" id="IPR052162">
    <property type="entry name" value="Sensor_kinase/Photoreceptor"/>
</dbReference>
<dbReference type="OrthoDB" id="9815750at2"/>
<evidence type="ECO:0000259" key="10">
    <source>
        <dbReference type="PROSITE" id="PS50112"/>
    </source>
</evidence>
<dbReference type="CDD" id="cd00082">
    <property type="entry name" value="HisKA"/>
    <property type="match status" value="1"/>
</dbReference>
<accession>A0A2W1LSB2</accession>
<keyword evidence="6" id="KW-0418">Kinase</keyword>
<dbReference type="InterPro" id="IPR003594">
    <property type="entry name" value="HATPase_dom"/>
</dbReference>
<dbReference type="InterPro" id="IPR036097">
    <property type="entry name" value="HisK_dim/P_sf"/>
</dbReference>
<feature type="domain" description="PAS" evidence="10">
    <location>
        <begin position="9"/>
        <end position="79"/>
    </location>
</feature>
<keyword evidence="3" id="KW-0597">Phosphoprotein</keyword>
<evidence type="ECO:0000256" key="2">
    <source>
        <dbReference type="ARBA" id="ARBA00012438"/>
    </source>
</evidence>
<feature type="domain" description="PAS" evidence="10">
    <location>
        <begin position="398"/>
        <end position="443"/>
    </location>
</feature>
<dbReference type="CDD" id="cd00075">
    <property type="entry name" value="HATPase"/>
    <property type="match status" value="1"/>
</dbReference>
<keyword evidence="8" id="KW-0902">Two-component regulatory system</keyword>
<evidence type="ECO:0000256" key="1">
    <source>
        <dbReference type="ARBA" id="ARBA00000085"/>
    </source>
</evidence>
<dbReference type="InterPro" id="IPR013655">
    <property type="entry name" value="PAS_fold_3"/>
</dbReference>
<dbReference type="PANTHER" id="PTHR43304:SF1">
    <property type="entry name" value="PAC DOMAIN-CONTAINING PROTEIN"/>
    <property type="match status" value="1"/>
</dbReference>
<dbReference type="EMBL" id="QKRB01000010">
    <property type="protein sequence ID" value="PZD97665.1"/>
    <property type="molecule type" value="Genomic_DNA"/>
</dbReference>
<comment type="catalytic activity">
    <reaction evidence="1">
        <text>ATP + protein L-histidine = ADP + protein N-phospho-L-histidine.</text>
        <dbReference type="EC" id="2.7.13.3"/>
    </reaction>
</comment>
<dbReference type="Pfam" id="PF08447">
    <property type="entry name" value="PAS_3"/>
    <property type="match status" value="1"/>
</dbReference>
<dbReference type="AlphaFoldDB" id="A0A2W1LSB2"/>
<sequence length="732" mass="83549">MPDYDQEQSHFPVRAAMDRLSDGFMAMDRSWRLVYINPAASRLLEREPEEMIGRVVWDVVPSHLHSQFYEVFNRSMRDQTAMVLEYKDRYMEHWYQFHLYPGQDGLSVFFHDITVMKRLAQGAEQYFSTLFDQHPYGVCALNTEWELQRVNQSFASMTGYEPSELIGHKLGRFLPIPDGYPTGDSARTAAGEEIQHYPTIVRKDGSAANLECSFLPVIVGADIVAYFGICKDITDRIMTEKRLEESEQRYKSLSENAHDVVLYLSPDSIVEYVSPSVSRLLGYEQADWVGRHTRDIVKDIAVSEGPRRTAQCGASAHGTAVYQIKHRHGDILWCEITYKRIWNEQGELVRTVAVCRDISARRQAEEELRRSKDNFVLAQQIAGLGHFEWYLASGHREWSDETYRIFGYTREQFADAAEASRRIIHPEDLDMMEGMKERLLSRLSGDRRLSEKLEYEFRIRHGSGETRTIYAIARLLDDEDGRFVRIFGTVRDITGHKQTEELLRKSEKLKMAGQLAAGIAHEIRNPLTSLKGFSKLQRHATGEQADRYYQIMETEFTRIEMILDELLVLAKPNAACYKVWDVKLLAGEVAELLSSQAILNNVIIQMETGPDPCLVNCDKNQLKQVFMNVIKNAIEAMPGGGLLMVTTTVLREHVLVKVTDSGAGIPMEKMARLGEPFYTTKEKGTGLGLMVSLKIIEEHHGRMEFDSSPGRGTTVSIRLPAYQEETAFQQPS</sequence>
<dbReference type="PROSITE" id="PS50109">
    <property type="entry name" value="HIS_KIN"/>
    <property type="match status" value="1"/>
</dbReference>
<dbReference type="PROSITE" id="PS50112">
    <property type="entry name" value="PAS"/>
    <property type="match status" value="4"/>
</dbReference>
<dbReference type="SMART" id="SM00387">
    <property type="entry name" value="HATPase_c"/>
    <property type="match status" value="1"/>
</dbReference>
<dbReference type="InterPro" id="IPR013656">
    <property type="entry name" value="PAS_4"/>
</dbReference>
<dbReference type="SMART" id="SM00091">
    <property type="entry name" value="PAS"/>
    <property type="match status" value="4"/>
</dbReference>
<dbReference type="GO" id="GO:0000155">
    <property type="term" value="F:phosphorelay sensor kinase activity"/>
    <property type="evidence" value="ECO:0007669"/>
    <property type="project" value="InterPro"/>
</dbReference>
<dbReference type="SMART" id="SM00388">
    <property type="entry name" value="HisKA"/>
    <property type="match status" value="1"/>
</dbReference>
<dbReference type="SUPFAM" id="SSF55874">
    <property type="entry name" value="ATPase domain of HSP90 chaperone/DNA topoisomerase II/histidine kinase"/>
    <property type="match status" value="1"/>
</dbReference>
<feature type="domain" description="PAC" evidence="11">
    <location>
        <begin position="318"/>
        <end position="370"/>
    </location>
</feature>
<dbReference type="Pfam" id="PF02518">
    <property type="entry name" value="HATPase_c"/>
    <property type="match status" value="1"/>
</dbReference>
<dbReference type="InterPro" id="IPR003661">
    <property type="entry name" value="HisK_dim/P_dom"/>
</dbReference>
<keyword evidence="5" id="KW-0547">Nucleotide-binding</keyword>
<dbReference type="NCBIfam" id="TIGR00229">
    <property type="entry name" value="sensory_box"/>
    <property type="match status" value="4"/>
</dbReference>
<evidence type="ECO:0000256" key="7">
    <source>
        <dbReference type="ARBA" id="ARBA00022840"/>
    </source>
</evidence>
<feature type="domain" description="PAC" evidence="11">
    <location>
        <begin position="453"/>
        <end position="505"/>
    </location>
</feature>
<evidence type="ECO:0000256" key="6">
    <source>
        <dbReference type="ARBA" id="ARBA00022777"/>
    </source>
</evidence>
<dbReference type="GO" id="GO:0005524">
    <property type="term" value="F:ATP binding"/>
    <property type="evidence" value="ECO:0007669"/>
    <property type="project" value="UniProtKB-KW"/>
</dbReference>
<reference evidence="12 13" key="1">
    <citation type="submission" date="2018-06" db="EMBL/GenBank/DDBJ databases">
        <title>Paenibacillus imtechensis sp. nov.</title>
        <authorList>
            <person name="Pinnaka A.K."/>
            <person name="Singh H."/>
            <person name="Kaur M."/>
        </authorList>
    </citation>
    <scope>NUCLEOTIDE SEQUENCE [LARGE SCALE GENOMIC DNA]</scope>
    <source>
        <strain evidence="12 13">SMB1</strain>
    </source>
</reference>
<dbReference type="Gene3D" id="1.10.287.130">
    <property type="match status" value="1"/>
</dbReference>
<dbReference type="Gene3D" id="3.30.565.10">
    <property type="entry name" value="Histidine kinase-like ATPase, C-terminal domain"/>
    <property type="match status" value="1"/>
</dbReference>
<dbReference type="Proteomes" id="UP000249522">
    <property type="component" value="Unassembled WGS sequence"/>
</dbReference>
<keyword evidence="4" id="KW-0808">Transferase</keyword>
<evidence type="ECO:0000256" key="4">
    <source>
        <dbReference type="ARBA" id="ARBA00022679"/>
    </source>
</evidence>
<evidence type="ECO:0000256" key="8">
    <source>
        <dbReference type="ARBA" id="ARBA00023012"/>
    </source>
</evidence>
<evidence type="ECO:0000313" key="13">
    <source>
        <dbReference type="Proteomes" id="UP000249522"/>
    </source>
</evidence>
<dbReference type="Gene3D" id="3.30.450.20">
    <property type="entry name" value="PAS domain"/>
    <property type="match status" value="4"/>
</dbReference>
<dbReference type="Gene3D" id="2.10.70.100">
    <property type="match status" value="1"/>
</dbReference>
<dbReference type="InterPro" id="IPR035965">
    <property type="entry name" value="PAS-like_dom_sf"/>
</dbReference>
<feature type="domain" description="PAS" evidence="10">
    <location>
        <begin position="123"/>
        <end position="167"/>
    </location>
</feature>
<dbReference type="EC" id="2.7.13.3" evidence="2"/>
<dbReference type="InterPro" id="IPR036890">
    <property type="entry name" value="HATPase_C_sf"/>
</dbReference>
<evidence type="ECO:0000256" key="3">
    <source>
        <dbReference type="ARBA" id="ARBA00022553"/>
    </source>
</evidence>
<dbReference type="SMART" id="SM00086">
    <property type="entry name" value="PAC"/>
    <property type="match status" value="3"/>
</dbReference>
<evidence type="ECO:0000259" key="11">
    <source>
        <dbReference type="PROSITE" id="PS50113"/>
    </source>
</evidence>
<dbReference type="SUPFAM" id="SSF55785">
    <property type="entry name" value="PYP-like sensor domain (PAS domain)"/>
    <property type="match status" value="4"/>
</dbReference>
<dbReference type="SUPFAM" id="SSF47384">
    <property type="entry name" value="Homodimeric domain of signal transducing histidine kinase"/>
    <property type="match status" value="1"/>
</dbReference>
<dbReference type="InterPro" id="IPR000014">
    <property type="entry name" value="PAS"/>
</dbReference>
<evidence type="ECO:0000256" key="5">
    <source>
        <dbReference type="ARBA" id="ARBA00022741"/>
    </source>
</evidence>
<gene>
    <name evidence="12" type="ORF">DNH61_02000</name>
</gene>
<dbReference type="Pfam" id="PF08448">
    <property type="entry name" value="PAS_4"/>
    <property type="match status" value="2"/>
</dbReference>
<dbReference type="Pfam" id="PF00512">
    <property type="entry name" value="HisKA"/>
    <property type="match status" value="1"/>
</dbReference>
<keyword evidence="13" id="KW-1185">Reference proteome</keyword>
<dbReference type="PRINTS" id="PR00344">
    <property type="entry name" value="BCTRLSENSOR"/>
</dbReference>
<dbReference type="InterPro" id="IPR001610">
    <property type="entry name" value="PAC"/>
</dbReference>
<organism evidence="12 13">
    <name type="scientific">Paenibacillus sambharensis</name>
    <dbReference type="NCBI Taxonomy" id="1803190"/>
    <lineage>
        <taxon>Bacteria</taxon>
        <taxon>Bacillati</taxon>
        <taxon>Bacillota</taxon>
        <taxon>Bacilli</taxon>
        <taxon>Bacillales</taxon>
        <taxon>Paenibacillaceae</taxon>
        <taxon>Paenibacillus</taxon>
    </lineage>
</organism>
<name>A0A2W1LSB2_9BACL</name>
<dbReference type="Pfam" id="PF13426">
    <property type="entry name" value="PAS_9"/>
    <property type="match status" value="1"/>
</dbReference>
<dbReference type="PANTHER" id="PTHR43304">
    <property type="entry name" value="PHYTOCHROME-LIKE PROTEIN CPH1"/>
    <property type="match status" value="1"/>
</dbReference>
<dbReference type="RefSeq" id="WP_111145026.1">
    <property type="nucleotide sequence ID" value="NZ_QKRB01000010.1"/>
</dbReference>
<dbReference type="CDD" id="cd00130">
    <property type="entry name" value="PAS"/>
    <property type="match status" value="4"/>
</dbReference>
<dbReference type="InterPro" id="IPR005467">
    <property type="entry name" value="His_kinase_dom"/>
</dbReference>